<dbReference type="EMBL" id="CAJJDN010000254">
    <property type="protein sequence ID" value="CAD8129991.1"/>
    <property type="molecule type" value="Genomic_DNA"/>
</dbReference>
<dbReference type="Proteomes" id="UP000692954">
    <property type="component" value="Unassembled WGS sequence"/>
</dbReference>
<gene>
    <name evidence="1" type="ORF">PSON_ATCC_30995.1.T2540021</name>
</gene>
<dbReference type="AlphaFoldDB" id="A0A8S1RMX6"/>
<reference evidence="1" key="1">
    <citation type="submission" date="2021-01" db="EMBL/GenBank/DDBJ databases">
        <authorList>
            <consortium name="Genoscope - CEA"/>
            <person name="William W."/>
        </authorList>
    </citation>
    <scope>NUCLEOTIDE SEQUENCE</scope>
</reference>
<evidence type="ECO:0000313" key="2">
    <source>
        <dbReference type="Proteomes" id="UP000692954"/>
    </source>
</evidence>
<organism evidence="1 2">
    <name type="scientific">Paramecium sonneborni</name>
    <dbReference type="NCBI Taxonomy" id="65129"/>
    <lineage>
        <taxon>Eukaryota</taxon>
        <taxon>Sar</taxon>
        <taxon>Alveolata</taxon>
        <taxon>Ciliophora</taxon>
        <taxon>Intramacronucleata</taxon>
        <taxon>Oligohymenophorea</taxon>
        <taxon>Peniculida</taxon>
        <taxon>Parameciidae</taxon>
        <taxon>Paramecium</taxon>
    </lineage>
</organism>
<name>A0A8S1RMX6_9CILI</name>
<keyword evidence="2" id="KW-1185">Reference proteome</keyword>
<sequence>MDNEVIIVDEVESSWIPNLWLFQKAKFRVIINEKGNVIYQSLQYLYKKIIPSMTQEILNKQNIQDGMDNVLIKQIPINYLSMFLSLKYFTCLIKQQNQKIIFSLIGILYCLFESPKSVSRASKFKIRVLVQSQ</sequence>
<evidence type="ECO:0000313" key="1">
    <source>
        <dbReference type="EMBL" id="CAD8129991.1"/>
    </source>
</evidence>
<comment type="caution">
    <text evidence="1">The sequence shown here is derived from an EMBL/GenBank/DDBJ whole genome shotgun (WGS) entry which is preliminary data.</text>
</comment>
<accession>A0A8S1RMX6</accession>
<protein>
    <submittedName>
        <fullName evidence="1">Uncharacterized protein</fullName>
    </submittedName>
</protein>
<proteinExistence type="predicted"/>